<evidence type="ECO:0000259" key="11">
    <source>
        <dbReference type="Pfam" id="PF02706"/>
    </source>
</evidence>
<organism evidence="12 13">
    <name type="scientific">Alsobacter ponti</name>
    <dbReference type="NCBI Taxonomy" id="2962936"/>
    <lineage>
        <taxon>Bacteria</taxon>
        <taxon>Pseudomonadati</taxon>
        <taxon>Pseudomonadota</taxon>
        <taxon>Alphaproteobacteria</taxon>
        <taxon>Hyphomicrobiales</taxon>
        <taxon>Alsobacteraceae</taxon>
        <taxon>Alsobacter</taxon>
    </lineage>
</organism>
<sequence length="545" mass="59601">MTELERIFGSIRRHGWKIAAATLVGFVLSYLAVQSIKDRYTATTLLIMDQRVSRLLGTEGGNAAGSSPDSEVEILKSWNIAENVVERLDLHTAPDFAERPGLVSRLGAQVGDAWQDVRAKLGWPRAETPDVQADEATGPQGTSTGAAVRMLQQRITVRRRGLTDVIAIEATADNPDRAAQLANAYADAYIEEHVTAKVRSIERAEETLSRRLAELSEALKKSETQLTMRQLYQDTLARMKTVSQQRTVVTADARVAAEARPPDRPSFPPREILTLLGGFLAFLMSTVLAYGRDHYSRIIRTEADIEAISGVRNIGVLPAGQSRRRLHDEIVNNPFSAFSEAIRRTFLGLELMTTSGERKKTVLLTSTASGDGKTTVSIALSRAAAGSGLRTVIIDCDLLRPKLHERLGIDKGPGLADLMAAEGKQDLDALLKPDPRSNCTVVTAGEGSRVTSARLFQSPEFAAFLSELERRFDFVVLDAPPVGPMAGILLLMRSVDTVLFVARGGATKAHDARLALREVFRAHPANVLTMLNQSERWVGYGYSYK</sequence>
<dbReference type="EMBL" id="JANCLU010000006">
    <property type="protein sequence ID" value="MCP8938428.1"/>
    <property type="molecule type" value="Genomic_DNA"/>
</dbReference>
<evidence type="ECO:0000256" key="8">
    <source>
        <dbReference type="SAM" id="Coils"/>
    </source>
</evidence>
<evidence type="ECO:0000256" key="9">
    <source>
        <dbReference type="SAM" id="Phobius"/>
    </source>
</evidence>
<comment type="subcellular location">
    <subcellularLocation>
        <location evidence="1">Cell membrane</location>
        <topology evidence="1">Multi-pass membrane protein</topology>
    </subcellularLocation>
</comment>
<accession>A0ABT1LBJ4</accession>
<evidence type="ECO:0000313" key="12">
    <source>
        <dbReference type="EMBL" id="MCP8938428.1"/>
    </source>
</evidence>
<evidence type="ECO:0000313" key="13">
    <source>
        <dbReference type="Proteomes" id="UP001205890"/>
    </source>
</evidence>
<dbReference type="SUPFAM" id="SSF52540">
    <property type="entry name" value="P-loop containing nucleoside triphosphate hydrolases"/>
    <property type="match status" value="1"/>
</dbReference>
<name>A0ABT1LBJ4_9HYPH</name>
<keyword evidence="8" id="KW-0175">Coiled coil</keyword>
<proteinExistence type="predicted"/>
<keyword evidence="3 9" id="KW-0812">Transmembrane</keyword>
<keyword evidence="4" id="KW-0547">Nucleotide-binding</keyword>
<dbReference type="Gene3D" id="3.40.50.300">
    <property type="entry name" value="P-loop containing nucleotide triphosphate hydrolases"/>
    <property type="match status" value="1"/>
</dbReference>
<feature type="coiled-coil region" evidence="8">
    <location>
        <begin position="198"/>
        <end position="225"/>
    </location>
</feature>
<dbReference type="InterPro" id="IPR027417">
    <property type="entry name" value="P-loop_NTPase"/>
</dbReference>
<reference evidence="12 13" key="1">
    <citation type="submission" date="2022-07" db="EMBL/GenBank/DDBJ databases">
        <authorList>
            <person name="Li W.-J."/>
            <person name="Deng Q.-Q."/>
        </authorList>
    </citation>
    <scope>NUCLEOTIDE SEQUENCE [LARGE SCALE GENOMIC DNA]</scope>
    <source>
        <strain evidence="12 13">SYSU M60028</strain>
    </source>
</reference>
<dbReference type="PANTHER" id="PTHR32309:SF13">
    <property type="entry name" value="FERRIC ENTEROBACTIN TRANSPORT PROTEIN FEPE"/>
    <property type="match status" value="1"/>
</dbReference>
<evidence type="ECO:0000259" key="10">
    <source>
        <dbReference type="Pfam" id="PF01656"/>
    </source>
</evidence>
<dbReference type="Pfam" id="PF01656">
    <property type="entry name" value="CbiA"/>
    <property type="match status" value="1"/>
</dbReference>
<evidence type="ECO:0000256" key="3">
    <source>
        <dbReference type="ARBA" id="ARBA00022692"/>
    </source>
</evidence>
<feature type="transmembrane region" description="Helical" evidence="9">
    <location>
        <begin position="272"/>
        <end position="291"/>
    </location>
</feature>
<keyword evidence="7 9" id="KW-0472">Membrane</keyword>
<evidence type="ECO:0000256" key="4">
    <source>
        <dbReference type="ARBA" id="ARBA00022741"/>
    </source>
</evidence>
<keyword evidence="2" id="KW-1003">Cell membrane</keyword>
<keyword evidence="13" id="KW-1185">Reference proteome</keyword>
<dbReference type="InterPro" id="IPR002586">
    <property type="entry name" value="CobQ/CobB/MinD/ParA_Nub-bd_dom"/>
</dbReference>
<dbReference type="PANTHER" id="PTHR32309">
    <property type="entry name" value="TYROSINE-PROTEIN KINASE"/>
    <property type="match status" value="1"/>
</dbReference>
<feature type="domain" description="Polysaccharide chain length determinant N-terminal" evidence="11">
    <location>
        <begin position="3"/>
        <end position="87"/>
    </location>
</feature>
<gene>
    <name evidence="12" type="ORF">NK718_07860</name>
</gene>
<dbReference type="InterPro" id="IPR050445">
    <property type="entry name" value="Bact_polysacc_biosynth/exp"/>
</dbReference>
<evidence type="ECO:0000256" key="5">
    <source>
        <dbReference type="ARBA" id="ARBA00022840"/>
    </source>
</evidence>
<evidence type="ECO:0000256" key="2">
    <source>
        <dbReference type="ARBA" id="ARBA00022475"/>
    </source>
</evidence>
<dbReference type="InterPro" id="IPR003856">
    <property type="entry name" value="LPS_length_determ_N"/>
</dbReference>
<dbReference type="RefSeq" id="WP_254740353.1">
    <property type="nucleotide sequence ID" value="NZ_JANCLU010000006.1"/>
</dbReference>
<evidence type="ECO:0000256" key="6">
    <source>
        <dbReference type="ARBA" id="ARBA00022989"/>
    </source>
</evidence>
<feature type="domain" description="CobQ/CobB/MinD/ParA nucleotide binding" evidence="10">
    <location>
        <begin position="363"/>
        <end position="404"/>
    </location>
</feature>
<protein>
    <submittedName>
        <fullName evidence="12">AAA family ATPase</fullName>
    </submittedName>
</protein>
<dbReference type="InterPro" id="IPR005702">
    <property type="entry name" value="Wzc-like_C"/>
</dbReference>
<evidence type="ECO:0000256" key="1">
    <source>
        <dbReference type="ARBA" id="ARBA00004651"/>
    </source>
</evidence>
<keyword evidence="5" id="KW-0067">ATP-binding</keyword>
<dbReference type="Pfam" id="PF02706">
    <property type="entry name" value="Wzz"/>
    <property type="match status" value="1"/>
</dbReference>
<dbReference type="CDD" id="cd05387">
    <property type="entry name" value="BY-kinase"/>
    <property type="match status" value="1"/>
</dbReference>
<dbReference type="Proteomes" id="UP001205890">
    <property type="component" value="Unassembled WGS sequence"/>
</dbReference>
<evidence type="ECO:0000256" key="7">
    <source>
        <dbReference type="ARBA" id="ARBA00023136"/>
    </source>
</evidence>
<keyword evidence="6 9" id="KW-1133">Transmembrane helix</keyword>
<comment type="caution">
    <text evidence="12">The sequence shown here is derived from an EMBL/GenBank/DDBJ whole genome shotgun (WGS) entry which is preliminary data.</text>
</comment>